<keyword evidence="2" id="KW-1185">Reference proteome</keyword>
<gene>
    <name evidence="1" type="ORF">E4Q08_17605</name>
</gene>
<protein>
    <submittedName>
        <fullName evidence="1">Uncharacterized protein</fullName>
    </submittedName>
</protein>
<comment type="caution">
    <text evidence="1">The sequence shown here is derived from an EMBL/GenBank/DDBJ whole genome shotgun (WGS) entry which is preliminary data.</text>
</comment>
<organism evidence="1 2">
    <name type="scientific">Candidatus Accumulibacter contiguus</name>
    <dbReference type="NCBI Taxonomy" id="2954381"/>
    <lineage>
        <taxon>Bacteria</taxon>
        <taxon>Pseudomonadati</taxon>
        <taxon>Pseudomonadota</taxon>
        <taxon>Betaproteobacteria</taxon>
        <taxon>Candidatus Accumulibacter</taxon>
    </lineage>
</organism>
<proteinExistence type="predicted"/>
<name>A0ABX1TED2_9PROT</name>
<accession>A0ABX1TED2</accession>
<sequence length="169" mass="18966">MMLVIFLLPSGSRRSARVMPGSVARRPALLRDEQPEPSERLLHSANTLSLGRSSDPTRAAAASCYAGRSIAIQCISCLNGNSKSLAAQGFEWVFQKRIFYALEIFGVKRLKLRHIYAYELQMPKSSFCKVAPKERFNNNLRKLINGIPPFSQSSNEFPQVVFLNVPKHL</sequence>
<evidence type="ECO:0000313" key="1">
    <source>
        <dbReference type="EMBL" id="NMQ06930.1"/>
    </source>
</evidence>
<reference evidence="1" key="1">
    <citation type="submission" date="2019-03" db="EMBL/GenBank/DDBJ databases">
        <title>Metabolic reconstructions from genomes of highly enriched 'Candidatus Accumulibacter' and 'Candidatus Competibacter' bioreactor populations.</title>
        <authorList>
            <person name="Annavajhala M.K."/>
            <person name="Welles L."/>
            <person name="Abbas B."/>
            <person name="Sorokin D."/>
            <person name="Park H."/>
            <person name="Van Loosdrecht M."/>
            <person name="Chandran K."/>
        </authorList>
    </citation>
    <scope>NUCLEOTIDE SEQUENCE</scope>
    <source>
        <strain evidence="1">SBR_L</strain>
    </source>
</reference>
<dbReference type="RefSeq" id="WP_169071328.1">
    <property type="nucleotide sequence ID" value="NZ_SPMX01000058.1"/>
</dbReference>
<evidence type="ECO:0000313" key="2">
    <source>
        <dbReference type="Proteomes" id="UP000886469"/>
    </source>
</evidence>
<dbReference type="Proteomes" id="UP000886469">
    <property type="component" value="Unassembled WGS sequence"/>
</dbReference>
<dbReference type="EMBL" id="SPMX01000058">
    <property type="protein sequence ID" value="NMQ06930.1"/>
    <property type="molecule type" value="Genomic_DNA"/>
</dbReference>